<dbReference type="RefSeq" id="WP_089160732.1">
    <property type="nucleotide sequence ID" value="NZ_MTHB01000063.1"/>
</dbReference>
<protein>
    <submittedName>
        <fullName evidence="3">Uncharacterized protein</fullName>
    </submittedName>
</protein>
<comment type="caution">
    <text evidence="3">The sequence shown here is derived from an EMBL/GenBank/DDBJ whole genome shotgun (WGS) entry which is preliminary data.</text>
</comment>
<keyword evidence="2" id="KW-0472">Membrane</keyword>
<dbReference type="EMBL" id="MTHB01000063">
    <property type="protein sequence ID" value="OXC78518.1"/>
    <property type="molecule type" value="Genomic_DNA"/>
</dbReference>
<evidence type="ECO:0000256" key="1">
    <source>
        <dbReference type="SAM" id="MobiDB-lite"/>
    </source>
</evidence>
<reference evidence="4" key="1">
    <citation type="submission" date="2017-01" db="EMBL/GenBank/DDBJ databases">
        <title>Genome Analysis of Deinococcus marmoris KOPRI26562.</title>
        <authorList>
            <person name="Kim J.H."/>
            <person name="Oh H.-M."/>
        </authorList>
    </citation>
    <scope>NUCLEOTIDE SEQUENCE [LARGE SCALE GENOMIC DNA]</scope>
    <source>
        <strain evidence="4">PAMC 26633</strain>
    </source>
</reference>
<name>A0A226X6P2_CABSO</name>
<proteinExistence type="predicted"/>
<evidence type="ECO:0000313" key="4">
    <source>
        <dbReference type="Proteomes" id="UP000214720"/>
    </source>
</evidence>
<feature type="compositionally biased region" description="Low complexity" evidence="1">
    <location>
        <begin position="53"/>
        <end position="68"/>
    </location>
</feature>
<dbReference type="AlphaFoldDB" id="A0A226X6P2"/>
<evidence type="ECO:0000256" key="2">
    <source>
        <dbReference type="SAM" id="Phobius"/>
    </source>
</evidence>
<evidence type="ECO:0000313" key="3">
    <source>
        <dbReference type="EMBL" id="OXC78518.1"/>
    </source>
</evidence>
<gene>
    <name evidence="3" type="ORF">BSU04_12270</name>
</gene>
<sequence>MTDDRRKKAPKRKNPTFAISILIVVVVLLVIGTLFFNAIRDKREYERENPPEAASATVPAAPATAASQ</sequence>
<dbReference type="Proteomes" id="UP000214720">
    <property type="component" value="Unassembled WGS sequence"/>
</dbReference>
<accession>A0A226X6P2</accession>
<feature type="region of interest" description="Disordered" evidence="1">
    <location>
        <begin position="45"/>
        <end position="68"/>
    </location>
</feature>
<dbReference type="eggNOG" id="ENOG50317EN">
    <property type="taxonomic scope" value="Bacteria"/>
</dbReference>
<keyword evidence="2" id="KW-1133">Transmembrane helix</keyword>
<organism evidence="3 4">
    <name type="scientific">Caballeronia sordidicola</name>
    <name type="common">Burkholderia sordidicola</name>
    <dbReference type="NCBI Taxonomy" id="196367"/>
    <lineage>
        <taxon>Bacteria</taxon>
        <taxon>Pseudomonadati</taxon>
        <taxon>Pseudomonadota</taxon>
        <taxon>Betaproteobacteria</taxon>
        <taxon>Burkholderiales</taxon>
        <taxon>Burkholderiaceae</taxon>
        <taxon>Caballeronia</taxon>
    </lineage>
</organism>
<feature type="transmembrane region" description="Helical" evidence="2">
    <location>
        <begin position="17"/>
        <end position="39"/>
    </location>
</feature>
<keyword evidence="2" id="KW-0812">Transmembrane</keyword>